<dbReference type="Pfam" id="PF00356">
    <property type="entry name" value="LacI"/>
    <property type="match status" value="1"/>
</dbReference>
<evidence type="ECO:0000256" key="3">
    <source>
        <dbReference type="ARBA" id="ARBA00023163"/>
    </source>
</evidence>
<dbReference type="GO" id="GO:0000976">
    <property type="term" value="F:transcription cis-regulatory region binding"/>
    <property type="evidence" value="ECO:0007669"/>
    <property type="project" value="TreeGrafter"/>
</dbReference>
<dbReference type="OrthoDB" id="37081at2"/>
<name>A0A147EYU9_MICTE</name>
<dbReference type="InterPro" id="IPR028082">
    <property type="entry name" value="Peripla_BP_I"/>
</dbReference>
<keyword evidence="3" id="KW-0804">Transcription</keyword>
<reference evidence="6 7" key="1">
    <citation type="journal article" date="2016" name="Front. Microbiol.">
        <title>Genomic Resource of Rice Seed Associated Bacteria.</title>
        <authorList>
            <person name="Midha S."/>
            <person name="Bansal K."/>
            <person name="Sharma S."/>
            <person name="Kumar N."/>
            <person name="Patil P.P."/>
            <person name="Chaudhry V."/>
            <person name="Patil P.B."/>
        </authorList>
    </citation>
    <scope>NUCLEOTIDE SEQUENCE [LARGE SCALE GENOMIC DNA]</scope>
    <source>
        <strain evidence="6 7">NS220</strain>
    </source>
</reference>
<accession>A0A147EYU9</accession>
<dbReference type="InterPro" id="IPR010982">
    <property type="entry name" value="Lambda_DNA-bd_dom_sf"/>
</dbReference>
<keyword evidence="1" id="KW-0805">Transcription regulation</keyword>
<feature type="domain" description="HTH lacI-type" evidence="5">
    <location>
        <begin position="23"/>
        <end position="77"/>
    </location>
</feature>
<keyword evidence="2" id="KW-0238">DNA-binding</keyword>
<dbReference type="PROSITE" id="PS50932">
    <property type="entry name" value="HTH_LACI_2"/>
    <property type="match status" value="1"/>
</dbReference>
<dbReference type="InterPro" id="IPR046335">
    <property type="entry name" value="LacI/GalR-like_sensor"/>
</dbReference>
<dbReference type="PANTHER" id="PTHR30146:SF109">
    <property type="entry name" value="HTH-TYPE TRANSCRIPTIONAL REGULATOR GALS"/>
    <property type="match status" value="1"/>
</dbReference>
<evidence type="ECO:0000313" key="7">
    <source>
        <dbReference type="Proteomes" id="UP000075025"/>
    </source>
</evidence>
<dbReference type="SUPFAM" id="SSF47413">
    <property type="entry name" value="lambda repressor-like DNA-binding domains"/>
    <property type="match status" value="1"/>
</dbReference>
<evidence type="ECO:0000313" key="6">
    <source>
        <dbReference type="EMBL" id="KTR95435.1"/>
    </source>
</evidence>
<organism evidence="6 7">
    <name type="scientific">Microbacterium testaceum</name>
    <name type="common">Aureobacterium testaceum</name>
    <name type="synonym">Brevibacterium testaceum</name>
    <dbReference type="NCBI Taxonomy" id="2033"/>
    <lineage>
        <taxon>Bacteria</taxon>
        <taxon>Bacillati</taxon>
        <taxon>Actinomycetota</taxon>
        <taxon>Actinomycetes</taxon>
        <taxon>Micrococcales</taxon>
        <taxon>Microbacteriaceae</taxon>
        <taxon>Microbacterium</taxon>
    </lineage>
</organism>
<dbReference type="Gene3D" id="3.40.50.2300">
    <property type="match status" value="2"/>
</dbReference>
<dbReference type="RefSeq" id="WP_058623154.1">
    <property type="nucleotide sequence ID" value="NZ_LDRT01000032.1"/>
</dbReference>
<dbReference type="SUPFAM" id="SSF53822">
    <property type="entry name" value="Periplasmic binding protein-like I"/>
    <property type="match status" value="1"/>
</dbReference>
<dbReference type="AlphaFoldDB" id="A0A147EYU9"/>
<dbReference type="SMART" id="SM00354">
    <property type="entry name" value="HTH_LACI"/>
    <property type="match status" value="1"/>
</dbReference>
<dbReference type="PANTHER" id="PTHR30146">
    <property type="entry name" value="LACI-RELATED TRANSCRIPTIONAL REPRESSOR"/>
    <property type="match status" value="1"/>
</dbReference>
<dbReference type="CDD" id="cd06267">
    <property type="entry name" value="PBP1_LacI_sugar_binding-like"/>
    <property type="match status" value="1"/>
</dbReference>
<dbReference type="InterPro" id="IPR000843">
    <property type="entry name" value="HTH_LacI"/>
</dbReference>
<dbReference type="EMBL" id="LDRT01000032">
    <property type="protein sequence ID" value="KTR95435.1"/>
    <property type="molecule type" value="Genomic_DNA"/>
</dbReference>
<evidence type="ECO:0000256" key="2">
    <source>
        <dbReference type="ARBA" id="ARBA00023125"/>
    </source>
</evidence>
<dbReference type="Proteomes" id="UP000075025">
    <property type="component" value="Unassembled WGS sequence"/>
</dbReference>
<dbReference type="GO" id="GO:0003700">
    <property type="term" value="F:DNA-binding transcription factor activity"/>
    <property type="evidence" value="ECO:0007669"/>
    <property type="project" value="TreeGrafter"/>
</dbReference>
<proteinExistence type="predicted"/>
<dbReference type="Gene3D" id="1.10.260.40">
    <property type="entry name" value="lambda repressor-like DNA-binding domains"/>
    <property type="match status" value="1"/>
</dbReference>
<dbReference type="PATRIC" id="fig|2033.6.peg.2153"/>
<evidence type="ECO:0000256" key="4">
    <source>
        <dbReference type="SAM" id="MobiDB-lite"/>
    </source>
</evidence>
<gene>
    <name evidence="6" type="ORF">NS220_05905</name>
</gene>
<sequence>MSQTTPPRAAASPDLEARPAKAPTRNDVAARAQVSTAVVSYVMTGSKRVTPEKEQRVRQAMAELGYRPNSTARALRTGKTYVLALLLPDSSNPYFAEIALRIESVAAEQGYGLLIANTHDDPATELRLMREMRSRGADGVILASVFHATWPGDAREVPLVLIDAFHPAEGVPSIGVDAAASTREAVRHLVEVHDRRSIALILGASADPAGNPDPRQQGWEQALAATGAVSGGIAVTSWSREGGIAAAHELLSVPDRPDAIFAGSDLLGIGVLRAAADLGLRVPEDVAVVSYDGSTESAFSIPRLTTVAQPIGDVARAAVAAVLDPAAAGGHYTSFPGELLIRESCGCATPPPRVTP</sequence>
<dbReference type="Pfam" id="PF13377">
    <property type="entry name" value="Peripla_BP_3"/>
    <property type="match status" value="1"/>
</dbReference>
<dbReference type="CDD" id="cd01392">
    <property type="entry name" value="HTH_LacI"/>
    <property type="match status" value="1"/>
</dbReference>
<evidence type="ECO:0000256" key="1">
    <source>
        <dbReference type="ARBA" id="ARBA00023015"/>
    </source>
</evidence>
<feature type="region of interest" description="Disordered" evidence="4">
    <location>
        <begin position="1"/>
        <end position="27"/>
    </location>
</feature>
<comment type="caution">
    <text evidence="6">The sequence shown here is derived from an EMBL/GenBank/DDBJ whole genome shotgun (WGS) entry which is preliminary data.</text>
</comment>
<protein>
    <recommendedName>
        <fullName evidence="5">HTH lacI-type domain-containing protein</fullName>
    </recommendedName>
</protein>
<evidence type="ECO:0000259" key="5">
    <source>
        <dbReference type="PROSITE" id="PS50932"/>
    </source>
</evidence>